<reference evidence="1 2" key="1">
    <citation type="submission" date="2018-06" db="EMBL/GenBank/DDBJ databases">
        <title>The draft genome sequences of strains SCU63 and S1.</title>
        <authorList>
            <person name="Gan L."/>
        </authorList>
    </citation>
    <scope>NUCLEOTIDE SEQUENCE [LARGE SCALE GENOMIC DNA]</scope>
    <source>
        <strain evidence="1 2">SCU63</strain>
    </source>
</reference>
<sequence length="64" mass="6805">MPGGSPGRLRCFAPYLSHSLSAGAAQEQANADGAKTSGLLGLLWEARFAIRRWRILCDEQCAGA</sequence>
<organism evidence="1 2">
    <name type="scientific">Planococcus halotolerans</name>
    <dbReference type="NCBI Taxonomy" id="2233542"/>
    <lineage>
        <taxon>Bacteria</taxon>
        <taxon>Bacillati</taxon>
        <taxon>Bacillota</taxon>
        <taxon>Bacilli</taxon>
        <taxon>Bacillales</taxon>
        <taxon>Caryophanaceae</taxon>
        <taxon>Planococcus</taxon>
    </lineage>
</organism>
<evidence type="ECO:0000313" key="1">
    <source>
        <dbReference type="EMBL" id="RAZ74601.1"/>
    </source>
</evidence>
<accession>A0A365KN94</accession>
<dbReference type="EMBL" id="QLZR01000007">
    <property type="protein sequence ID" value="RAZ74601.1"/>
    <property type="molecule type" value="Genomic_DNA"/>
</dbReference>
<evidence type="ECO:0000313" key="2">
    <source>
        <dbReference type="Proteomes" id="UP000251002"/>
    </source>
</evidence>
<name>A0A365KN94_9BACL</name>
<dbReference type="Proteomes" id="UP000251002">
    <property type="component" value="Unassembled WGS sequence"/>
</dbReference>
<proteinExistence type="predicted"/>
<gene>
    <name evidence="1" type="ORF">DP120_14830</name>
</gene>
<dbReference type="AlphaFoldDB" id="A0A365KN94"/>
<comment type="caution">
    <text evidence="1">The sequence shown here is derived from an EMBL/GenBank/DDBJ whole genome shotgun (WGS) entry which is preliminary data.</text>
</comment>
<protein>
    <submittedName>
        <fullName evidence="1">Uncharacterized protein</fullName>
    </submittedName>
</protein>
<keyword evidence="2" id="KW-1185">Reference proteome</keyword>